<dbReference type="PANTHER" id="PTHR32089">
    <property type="entry name" value="METHYL-ACCEPTING CHEMOTAXIS PROTEIN MCPB"/>
    <property type="match status" value="1"/>
</dbReference>
<comment type="caution">
    <text evidence="10">The sequence shown here is derived from an EMBL/GenBank/DDBJ whole genome shotgun (WGS) entry which is preliminary data.</text>
</comment>
<dbReference type="OrthoDB" id="9179351at2"/>
<dbReference type="EMBL" id="WIXJ01000013">
    <property type="protein sequence ID" value="MQY52643.1"/>
    <property type="molecule type" value="Genomic_DNA"/>
</dbReference>
<evidence type="ECO:0000256" key="4">
    <source>
        <dbReference type="ARBA" id="ARBA00023136"/>
    </source>
</evidence>
<dbReference type="InterPro" id="IPR003660">
    <property type="entry name" value="HAMP_dom"/>
</dbReference>
<comment type="subcellular location">
    <subcellularLocation>
        <location evidence="1">Membrane</location>
        <topology evidence="1">Multi-pass membrane protein</topology>
    </subcellularLocation>
</comment>
<dbReference type="GO" id="GO:0007165">
    <property type="term" value="P:signal transduction"/>
    <property type="evidence" value="ECO:0007669"/>
    <property type="project" value="UniProtKB-KW"/>
</dbReference>
<keyword evidence="5 7" id="KW-0807">Transducer</keyword>
<sequence>MSITQRLVLTLLLALAALVGVGSGGLWQLYSAQQRVEYVETNIMPSLTVLDDAMLTFASLRVAAYQHALVSDHDGKHRLEAEIAASEKSIKESLDHYERDLISDDEDRKLLGDDRAAFLAYSDLMATALERSNSGDIEGARTILTTALRATSRVVNGALKAHVDYNHQLSDAVKAEGLAAYNRSLQIIGATIALSLLLVSVLGGLLYRSIRNSLSGIESTLISVSSTLDFTQTAPVLRDDEVGRTAKAFNALLTTLRGGLGEISGCAGEVANASRELTSTAQQVAHAAAAQSEASSSVAASVQQMTVSINHVAERTRDAQSLAATSSELALSSSKTIGETIDDIREISSVVRSAASSIRDLETQSTAIGSVVQVIREVAEQTNLLALNAAIEAARAGEQGRGFAVVADEVRKLAERTAASTQEIAGTIEAMRVGSHHAAEQVLAVEARVNDSVTRADNADQAIRRIGEAASQTTATVNEIADSIREQGLASNSIAGQIERIAQMSEESSAAAEETAAAAGSLDEQAAKQQSVLGRYKL</sequence>
<dbReference type="InterPro" id="IPR024478">
    <property type="entry name" value="HlyB_4HB_MCP"/>
</dbReference>
<gene>
    <name evidence="10" type="ORF">GHK24_12755</name>
</gene>
<dbReference type="GO" id="GO:0016020">
    <property type="term" value="C:membrane"/>
    <property type="evidence" value="ECO:0007669"/>
    <property type="project" value="UniProtKB-SubCell"/>
</dbReference>
<proteinExistence type="inferred from homology"/>
<dbReference type="CDD" id="cd11386">
    <property type="entry name" value="MCP_signal"/>
    <property type="match status" value="1"/>
</dbReference>
<comment type="similarity">
    <text evidence="6">Belongs to the methyl-accepting chemotaxis (MCP) protein family.</text>
</comment>
<name>A0A6L5JZB2_RHOTE</name>
<dbReference type="Pfam" id="PF12729">
    <property type="entry name" value="4HB_MCP_1"/>
    <property type="match status" value="1"/>
</dbReference>
<evidence type="ECO:0000313" key="11">
    <source>
        <dbReference type="Proteomes" id="UP000480275"/>
    </source>
</evidence>
<dbReference type="PANTHER" id="PTHR32089:SF119">
    <property type="entry name" value="METHYL-ACCEPTING CHEMOTAXIS PROTEIN CTPL"/>
    <property type="match status" value="1"/>
</dbReference>
<dbReference type="SUPFAM" id="SSF58104">
    <property type="entry name" value="Methyl-accepting chemotaxis protein (MCP) signaling domain"/>
    <property type="match status" value="1"/>
</dbReference>
<keyword evidence="2" id="KW-0812">Transmembrane</keyword>
<dbReference type="InterPro" id="IPR004090">
    <property type="entry name" value="Chemotax_Me-accpt_rcpt"/>
</dbReference>
<dbReference type="AlphaFoldDB" id="A0A6L5JZB2"/>
<dbReference type="FunFam" id="1.10.287.950:FF:000001">
    <property type="entry name" value="Methyl-accepting chemotaxis sensory transducer"/>
    <property type="match status" value="1"/>
</dbReference>
<dbReference type="InterPro" id="IPR047347">
    <property type="entry name" value="YvaQ-like_sensor"/>
</dbReference>
<dbReference type="Proteomes" id="UP000480275">
    <property type="component" value="Unassembled WGS sequence"/>
</dbReference>
<dbReference type="Pfam" id="PF00015">
    <property type="entry name" value="MCPsignal"/>
    <property type="match status" value="1"/>
</dbReference>
<organism evidence="10 11">
    <name type="scientific">Rhodocyclus tenuis</name>
    <name type="common">Rhodospirillum tenue</name>
    <dbReference type="NCBI Taxonomy" id="1066"/>
    <lineage>
        <taxon>Bacteria</taxon>
        <taxon>Pseudomonadati</taxon>
        <taxon>Pseudomonadota</taxon>
        <taxon>Betaproteobacteria</taxon>
        <taxon>Rhodocyclales</taxon>
        <taxon>Rhodocyclaceae</taxon>
        <taxon>Rhodocyclus</taxon>
    </lineage>
</organism>
<dbReference type="Pfam" id="PF00672">
    <property type="entry name" value="HAMP"/>
    <property type="match status" value="1"/>
</dbReference>
<evidence type="ECO:0000259" key="8">
    <source>
        <dbReference type="PROSITE" id="PS50111"/>
    </source>
</evidence>
<dbReference type="GO" id="GO:0004888">
    <property type="term" value="F:transmembrane signaling receptor activity"/>
    <property type="evidence" value="ECO:0007669"/>
    <property type="project" value="InterPro"/>
</dbReference>
<dbReference type="CDD" id="cd06225">
    <property type="entry name" value="HAMP"/>
    <property type="match status" value="1"/>
</dbReference>
<keyword evidence="4" id="KW-0472">Membrane</keyword>
<evidence type="ECO:0000256" key="7">
    <source>
        <dbReference type="PROSITE-ProRule" id="PRU00284"/>
    </source>
</evidence>
<dbReference type="SMART" id="SM00304">
    <property type="entry name" value="HAMP"/>
    <property type="match status" value="1"/>
</dbReference>
<protein>
    <submittedName>
        <fullName evidence="10">HAMP domain-containing protein</fullName>
    </submittedName>
</protein>
<dbReference type="PRINTS" id="PR00260">
    <property type="entry name" value="CHEMTRNSDUCR"/>
</dbReference>
<feature type="domain" description="Methyl-accepting transducer" evidence="8">
    <location>
        <begin position="266"/>
        <end position="502"/>
    </location>
</feature>
<evidence type="ECO:0000256" key="1">
    <source>
        <dbReference type="ARBA" id="ARBA00004141"/>
    </source>
</evidence>
<dbReference type="PROSITE" id="PS50885">
    <property type="entry name" value="HAMP"/>
    <property type="match status" value="1"/>
</dbReference>
<evidence type="ECO:0000313" key="10">
    <source>
        <dbReference type="EMBL" id="MQY52643.1"/>
    </source>
</evidence>
<feature type="domain" description="HAMP" evidence="9">
    <location>
        <begin position="208"/>
        <end position="261"/>
    </location>
</feature>
<dbReference type="SMART" id="SM00283">
    <property type="entry name" value="MA"/>
    <property type="match status" value="1"/>
</dbReference>
<evidence type="ECO:0000256" key="6">
    <source>
        <dbReference type="ARBA" id="ARBA00029447"/>
    </source>
</evidence>
<dbReference type="GO" id="GO:0006935">
    <property type="term" value="P:chemotaxis"/>
    <property type="evidence" value="ECO:0007669"/>
    <property type="project" value="InterPro"/>
</dbReference>
<evidence type="ECO:0000256" key="3">
    <source>
        <dbReference type="ARBA" id="ARBA00022989"/>
    </source>
</evidence>
<dbReference type="CDD" id="cd19411">
    <property type="entry name" value="MCP2201-like_sensor"/>
    <property type="match status" value="1"/>
</dbReference>
<evidence type="ECO:0000256" key="2">
    <source>
        <dbReference type="ARBA" id="ARBA00022692"/>
    </source>
</evidence>
<keyword evidence="3" id="KW-1133">Transmembrane helix</keyword>
<reference evidence="10 11" key="1">
    <citation type="submission" date="2019-10" db="EMBL/GenBank/DDBJ databases">
        <title>Whole-genome sequence of the purple nonsulfur photosynthetic bacterium Rhodocyclus tenuis.</title>
        <authorList>
            <person name="Kyndt J.A."/>
            <person name="Meyer T.E."/>
        </authorList>
    </citation>
    <scope>NUCLEOTIDE SEQUENCE [LARGE SCALE GENOMIC DNA]</scope>
    <source>
        <strain evidence="10 11">DSM 110</strain>
    </source>
</reference>
<evidence type="ECO:0000259" key="9">
    <source>
        <dbReference type="PROSITE" id="PS50885"/>
    </source>
</evidence>
<dbReference type="Gene3D" id="1.10.287.950">
    <property type="entry name" value="Methyl-accepting chemotaxis protein"/>
    <property type="match status" value="1"/>
</dbReference>
<accession>A0A6L5JZB2</accession>
<evidence type="ECO:0000256" key="5">
    <source>
        <dbReference type="ARBA" id="ARBA00023224"/>
    </source>
</evidence>
<dbReference type="InterPro" id="IPR004089">
    <property type="entry name" value="MCPsignal_dom"/>
</dbReference>
<dbReference type="PROSITE" id="PS50111">
    <property type="entry name" value="CHEMOTAXIS_TRANSDUC_2"/>
    <property type="match status" value="1"/>
</dbReference>